<organism evidence="1 2">
    <name type="scientific">Pseudomonas lundensis</name>
    <dbReference type="NCBI Taxonomy" id="86185"/>
    <lineage>
        <taxon>Bacteria</taxon>
        <taxon>Pseudomonadati</taxon>
        <taxon>Pseudomonadota</taxon>
        <taxon>Gammaproteobacteria</taxon>
        <taxon>Pseudomonadales</taxon>
        <taxon>Pseudomonadaceae</taxon>
        <taxon>Pseudomonas</taxon>
    </lineage>
</organism>
<evidence type="ECO:0000313" key="1">
    <source>
        <dbReference type="EMBL" id="OZY58801.1"/>
    </source>
</evidence>
<reference evidence="1 2" key="1">
    <citation type="submission" date="2017-08" db="EMBL/GenBank/DDBJ databases">
        <title>Genomic and metabolic characterisation of spoilage-associated Pseudomonas species.</title>
        <authorList>
            <person name="Stanborough T."/>
            <person name="Fegan N."/>
            <person name="Powell S.M."/>
            <person name="Singh T."/>
            <person name="Tamplin M.L."/>
            <person name="Chandry P.S."/>
        </authorList>
    </citation>
    <scope>NUCLEOTIDE SEQUENCE [LARGE SCALE GENOMIC DNA]</scope>
    <source>
        <strain evidence="1 2">L1802</strain>
    </source>
</reference>
<accession>A0A266N8F7</accession>
<comment type="caution">
    <text evidence="1">The sequence shown here is derived from an EMBL/GenBank/DDBJ whole genome shotgun (WGS) entry which is preliminary data.</text>
</comment>
<evidence type="ECO:0000313" key="2">
    <source>
        <dbReference type="Proteomes" id="UP000215788"/>
    </source>
</evidence>
<dbReference type="Proteomes" id="UP000215788">
    <property type="component" value="Unassembled WGS sequence"/>
</dbReference>
<dbReference type="EMBL" id="NQKI01000022">
    <property type="protein sequence ID" value="OZY58801.1"/>
    <property type="molecule type" value="Genomic_DNA"/>
</dbReference>
<sequence length="86" mass="9511">MGIVKISDPMHENLRLASNALSRSINAQAEHWMRIGMLSELHPDLDHNHICRLLIRAELAGGLDLKSLSELTVNASLLETVSQADQ</sequence>
<protein>
    <recommendedName>
        <fullName evidence="3">ParD-like antitoxin of type II toxin-antitoxin system</fullName>
    </recommendedName>
</protein>
<dbReference type="Pfam" id="PF11903">
    <property type="entry name" value="ParD_like"/>
    <property type="match status" value="1"/>
</dbReference>
<name>A0A266N8F7_9PSED</name>
<dbReference type="InterPro" id="IPR021831">
    <property type="entry name" value="ParD-like"/>
</dbReference>
<evidence type="ECO:0008006" key="3">
    <source>
        <dbReference type="Google" id="ProtNLM"/>
    </source>
</evidence>
<dbReference type="OrthoDB" id="5422561at2"/>
<dbReference type="AlphaFoldDB" id="A0A266N8F7"/>
<gene>
    <name evidence="1" type="ORF">CJF39_14650</name>
</gene>
<proteinExistence type="predicted"/>
<dbReference type="RefSeq" id="WP_094994065.1">
    <property type="nucleotide sequence ID" value="NZ_NQKI01000022.1"/>
</dbReference>